<dbReference type="RefSeq" id="WP_089852861.1">
    <property type="nucleotide sequence ID" value="NZ_BJWJ01000030.1"/>
</dbReference>
<dbReference type="PANTHER" id="PTHR42002">
    <property type="entry name" value="ANAEROBIC C4-DICARBOXYLATE TRANSPORTER DCUC-RELATED"/>
    <property type="match status" value="1"/>
</dbReference>
<keyword evidence="4" id="KW-1003">Cell membrane</keyword>
<sequence>MTDIIMYLSAILSVALVIYMLAKKMDIKITLFFMGILLMMIAMLLGNDIVGIEEGTGFKWIDPILAVVDSFKSTLTRAGFIILMLGGYAAYMSHIKANDVTVSVLTKPLKKINNVYILVPIVFLIGNLLSLVIPSASNLAIILLATLYPILRAAKMPILTIGALIATAATIIPTPLGGDNVAVANELATYANFSGLTVTEYVLKYHAIVSIPTLILIAVVHYFWQKHSDKKDGRQLNQTEDVEIKEVEAIEGGKLYKTVYGLLPVLPIILLITVFMLDVLAGIQVALSVEIATILSLIVAILCEMVRVRKMKPVLDSTETFFKGMGGAMPIVALLVAASVFVRGLQSIGLIDALQTAMLGADASSQGFILPLILVALTALIVIISGSGVALFYAMVPLMVPLADAAGINPIAITVPMGLAGNLLRAVSPVAAVIMIISGSLKVTPLAIVKRTAVPMLSGVVFMFILSMLFFL</sequence>
<keyword evidence="3" id="KW-0813">Transport</keyword>
<name>A0A1I6PZV3_9BACI</name>
<dbReference type="AlphaFoldDB" id="A0A1I6PZV3"/>
<proteinExistence type="inferred from homology"/>
<dbReference type="Proteomes" id="UP000321773">
    <property type="component" value="Unassembled WGS sequence"/>
</dbReference>
<feature type="transmembrane region" description="Helical" evidence="8">
    <location>
        <begin position="6"/>
        <end position="22"/>
    </location>
</feature>
<dbReference type="EMBL" id="BJWJ01000030">
    <property type="protein sequence ID" value="GEM05350.1"/>
    <property type="molecule type" value="Genomic_DNA"/>
</dbReference>
<organism evidence="10 11">
    <name type="scientific">Halolactibacillus miurensis</name>
    <dbReference type="NCBI Taxonomy" id="306541"/>
    <lineage>
        <taxon>Bacteria</taxon>
        <taxon>Bacillati</taxon>
        <taxon>Bacillota</taxon>
        <taxon>Bacilli</taxon>
        <taxon>Bacillales</taxon>
        <taxon>Bacillaceae</taxon>
        <taxon>Halolactibacillus</taxon>
    </lineage>
</organism>
<dbReference type="OrthoDB" id="1674075at2"/>
<feature type="transmembrane region" description="Helical" evidence="8">
    <location>
        <begin position="259"/>
        <end position="277"/>
    </location>
</feature>
<feature type="transmembrane region" description="Helical" evidence="8">
    <location>
        <begin position="365"/>
        <end position="384"/>
    </location>
</feature>
<feature type="transmembrane region" description="Helical" evidence="8">
    <location>
        <begin position="70"/>
        <end position="91"/>
    </location>
</feature>
<feature type="transmembrane region" description="Helical" evidence="8">
    <location>
        <begin position="283"/>
        <end position="303"/>
    </location>
</feature>
<comment type="subcellular location">
    <subcellularLocation>
        <location evidence="1">Cell membrane</location>
        <topology evidence="1">Multi-pass membrane protein</topology>
    </subcellularLocation>
</comment>
<evidence type="ECO:0000313" key="9">
    <source>
        <dbReference type="EMBL" id="GEM05350.1"/>
    </source>
</evidence>
<gene>
    <name evidence="9" type="primary">dcuC</name>
    <name evidence="9" type="ORF">HMI01_23380</name>
    <name evidence="10" type="ORF">SAMN05421668_1035</name>
</gene>
<evidence type="ECO:0000313" key="12">
    <source>
        <dbReference type="Proteomes" id="UP000321773"/>
    </source>
</evidence>
<feature type="transmembrane region" description="Helical" evidence="8">
    <location>
        <begin position="158"/>
        <end position="176"/>
    </location>
</feature>
<feature type="transmembrane region" description="Helical" evidence="8">
    <location>
        <begin position="419"/>
        <end position="441"/>
    </location>
</feature>
<evidence type="ECO:0000256" key="2">
    <source>
        <dbReference type="ARBA" id="ARBA00005275"/>
    </source>
</evidence>
<reference evidence="10 11" key="1">
    <citation type="submission" date="2016-10" db="EMBL/GenBank/DDBJ databases">
        <authorList>
            <person name="de Groot N.N."/>
        </authorList>
    </citation>
    <scope>NUCLEOTIDE SEQUENCE [LARGE SCALE GENOMIC DNA]</scope>
    <source>
        <strain evidence="10 11">DSM 17074</strain>
    </source>
</reference>
<dbReference type="NCBIfam" id="NF037994">
    <property type="entry name" value="DcuC_1"/>
    <property type="match status" value="1"/>
</dbReference>
<keyword evidence="7 8" id="KW-0472">Membrane</keyword>
<dbReference type="Proteomes" id="UP000199139">
    <property type="component" value="Unassembled WGS sequence"/>
</dbReference>
<evidence type="ECO:0000256" key="3">
    <source>
        <dbReference type="ARBA" id="ARBA00022448"/>
    </source>
</evidence>
<dbReference type="InterPro" id="IPR018385">
    <property type="entry name" value="C4_dicarb_anaerob_car-like"/>
</dbReference>
<dbReference type="PANTHER" id="PTHR42002:SF2">
    <property type="entry name" value="ANAEROBIC C4-DICARBOXYLATE TRANSPORTER DCUC-RELATED"/>
    <property type="match status" value="1"/>
</dbReference>
<keyword evidence="5 8" id="KW-0812">Transmembrane</keyword>
<feature type="transmembrane region" description="Helical" evidence="8">
    <location>
        <begin position="453"/>
        <end position="471"/>
    </location>
</feature>
<evidence type="ECO:0000256" key="5">
    <source>
        <dbReference type="ARBA" id="ARBA00022692"/>
    </source>
</evidence>
<dbReference type="GO" id="GO:0005886">
    <property type="term" value="C:plasma membrane"/>
    <property type="evidence" value="ECO:0007669"/>
    <property type="project" value="UniProtKB-SubCell"/>
</dbReference>
<evidence type="ECO:0000256" key="7">
    <source>
        <dbReference type="ARBA" id="ARBA00023136"/>
    </source>
</evidence>
<feature type="transmembrane region" description="Helical" evidence="8">
    <location>
        <begin position="205"/>
        <end position="224"/>
    </location>
</feature>
<dbReference type="Pfam" id="PF03606">
    <property type="entry name" value="DcuC"/>
    <property type="match status" value="1"/>
</dbReference>
<protein>
    <submittedName>
        <fullName evidence="9">C4-dicarboxylate ABC transporter</fullName>
    </submittedName>
    <submittedName>
        <fullName evidence="10">C4-dicarboxylate transporter, DcuC family</fullName>
    </submittedName>
</protein>
<dbReference type="STRING" id="306541.SAMN05421668_1035"/>
<feature type="transmembrane region" description="Helical" evidence="8">
    <location>
        <begin position="135"/>
        <end position="151"/>
    </location>
</feature>
<feature type="transmembrane region" description="Helical" evidence="8">
    <location>
        <begin position="324"/>
        <end position="345"/>
    </location>
</feature>
<keyword evidence="6 8" id="KW-1133">Transmembrane helix</keyword>
<accession>A0A1I6PZV3</accession>
<evidence type="ECO:0000256" key="4">
    <source>
        <dbReference type="ARBA" id="ARBA00022475"/>
    </source>
</evidence>
<dbReference type="EMBL" id="FPAI01000003">
    <property type="protein sequence ID" value="SFS45692.1"/>
    <property type="molecule type" value="Genomic_DNA"/>
</dbReference>
<evidence type="ECO:0000313" key="10">
    <source>
        <dbReference type="EMBL" id="SFS45692.1"/>
    </source>
</evidence>
<dbReference type="InterPro" id="IPR004669">
    <property type="entry name" value="C4_dicarb_anaerob_car"/>
</dbReference>
<evidence type="ECO:0000313" key="11">
    <source>
        <dbReference type="Proteomes" id="UP000199139"/>
    </source>
</evidence>
<feature type="transmembrane region" description="Helical" evidence="8">
    <location>
        <begin position="112"/>
        <end position="129"/>
    </location>
</feature>
<evidence type="ECO:0000256" key="6">
    <source>
        <dbReference type="ARBA" id="ARBA00022989"/>
    </source>
</evidence>
<reference evidence="9 12" key="2">
    <citation type="submission" date="2019-07" db="EMBL/GenBank/DDBJ databases">
        <title>Whole genome shotgun sequence of Halolactibacillus miurensis NBRC 100873.</title>
        <authorList>
            <person name="Hosoyama A."/>
            <person name="Uohara A."/>
            <person name="Ohji S."/>
            <person name="Ichikawa N."/>
        </authorList>
    </citation>
    <scope>NUCLEOTIDE SEQUENCE [LARGE SCALE GENOMIC DNA]</scope>
    <source>
        <strain evidence="9 12">NBRC 100873</strain>
    </source>
</reference>
<comment type="similarity">
    <text evidence="2">Belongs to the DcuC/DcuD transporter (TC 2.A.61) family.</text>
</comment>
<dbReference type="GO" id="GO:0015556">
    <property type="term" value="F:C4-dicarboxylate transmembrane transporter activity"/>
    <property type="evidence" value="ECO:0007669"/>
    <property type="project" value="InterPro"/>
</dbReference>
<evidence type="ECO:0000256" key="8">
    <source>
        <dbReference type="SAM" id="Phobius"/>
    </source>
</evidence>
<keyword evidence="12" id="KW-1185">Reference proteome</keyword>
<evidence type="ECO:0000256" key="1">
    <source>
        <dbReference type="ARBA" id="ARBA00004651"/>
    </source>
</evidence>
<feature type="transmembrane region" description="Helical" evidence="8">
    <location>
        <begin position="29"/>
        <end position="50"/>
    </location>
</feature>
<dbReference type="NCBIfam" id="TIGR00771">
    <property type="entry name" value="DcuC"/>
    <property type="match status" value="1"/>
</dbReference>